<dbReference type="OrthoDB" id="1898295at2759"/>
<dbReference type="PANTHER" id="PTHR33595:SF7">
    <property type="entry name" value="OS12G0242500 PROTEIN"/>
    <property type="match status" value="1"/>
</dbReference>
<accession>A0A445DX30</accession>
<keyword evidence="4" id="KW-1185">Reference proteome</keyword>
<name>A0A445DX30_ARAHY</name>
<sequence length="270" mass="28562">MGGKGGCCVTRYATGAYDMSKMEKIMLRFRPIAPKPVAGAAGSDGSSSESGDAFSRSAGRVAKRKYTKDGSGSNRRRRKTAASASAKVSPLSPAVTLPLLPETPDPKEDILPVVKEDAVPVSWFGFGESTSPVKGSVVVLTVECVTDTWQKERGSSNEETMRVKLSQDTCPGFISDGYGNVTWTNGAFNGMVGGSGCDEVKGRVWLVTNVVSAAAASAPYCGGFTCRVRVQREDSNTDLTVPCDVWRIIDGSGFAWRLDVNAALTLSLAL</sequence>
<dbReference type="EMBL" id="SDMP01000003">
    <property type="protein sequence ID" value="RYR67651.1"/>
    <property type="molecule type" value="Genomic_DNA"/>
</dbReference>
<evidence type="ECO:0000313" key="3">
    <source>
        <dbReference type="EMBL" id="RYR67651.1"/>
    </source>
</evidence>
<gene>
    <name evidence="3" type="ORF">Ahy_A03g014032</name>
</gene>
<protein>
    <recommendedName>
        <fullName evidence="2">DUF7950 domain-containing protein</fullName>
    </recommendedName>
</protein>
<reference evidence="3 4" key="1">
    <citation type="submission" date="2019-01" db="EMBL/GenBank/DDBJ databases">
        <title>Sequencing of cultivated peanut Arachis hypogaea provides insights into genome evolution and oil improvement.</title>
        <authorList>
            <person name="Chen X."/>
        </authorList>
    </citation>
    <scope>NUCLEOTIDE SEQUENCE [LARGE SCALE GENOMIC DNA]</scope>
    <source>
        <strain evidence="4">cv. Fuhuasheng</strain>
        <tissue evidence="3">Leaves</tissue>
    </source>
</reference>
<dbReference type="AlphaFoldDB" id="A0A445DX30"/>
<feature type="region of interest" description="Disordered" evidence="1">
    <location>
        <begin position="36"/>
        <end position="89"/>
    </location>
</feature>
<dbReference type="Proteomes" id="UP000289738">
    <property type="component" value="Chromosome A03"/>
</dbReference>
<dbReference type="Gramene" id="arahy.Tifrunner.gnm2.ann2.Ah03g272300.1">
    <property type="protein sequence ID" value="arahy.Tifrunner.gnm2.ann2.Ah03g272300.1-CDS-1"/>
    <property type="gene ID" value="arahy.Tifrunner.gnm2.ann2.Ah03g272300"/>
</dbReference>
<evidence type="ECO:0000256" key="1">
    <source>
        <dbReference type="SAM" id="MobiDB-lite"/>
    </source>
</evidence>
<dbReference type="STRING" id="3818.A0A445DX30"/>
<evidence type="ECO:0000313" key="4">
    <source>
        <dbReference type="Proteomes" id="UP000289738"/>
    </source>
</evidence>
<dbReference type="PANTHER" id="PTHR33595">
    <property type="entry name" value="VON WILLEBRAND FACTOR A DOMAIN PROTEIN"/>
    <property type="match status" value="1"/>
</dbReference>
<feature type="domain" description="DUF7950" evidence="2">
    <location>
        <begin position="139"/>
        <end position="265"/>
    </location>
</feature>
<proteinExistence type="predicted"/>
<evidence type="ECO:0000259" key="2">
    <source>
        <dbReference type="Pfam" id="PF25821"/>
    </source>
</evidence>
<organism evidence="3 4">
    <name type="scientific">Arachis hypogaea</name>
    <name type="common">Peanut</name>
    <dbReference type="NCBI Taxonomy" id="3818"/>
    <lineage>
        <taxon>Eukaryota</taxon>
        <taxon>Viridiplantae</taxon>
        <taxon>Streptophyta</taxon>
        <taxon>Embryophyta</taxon>
        <taxon>Tracheophyta</taxon>
        <taxon>Spermatophyta</taxon>
        <taxon>Magnoliopsida</taxon>
        <taxon>eudicotyledons</taxon>
        <taxon>Gunneridae</taxon>
        <taxon>Pentapetalae</taxon>
        <taxon>rosids</taxon>
        <taxon>fabids</taxon>
        <taxon>Fabales</taxon>
        <taxon>Fabaceae</taxon>
        <taxon>Papilionoideae</taxon>
        <taxon>50 kb inversion clade</taxon>
        <taxon>dalbergioids sensu lato</taxon>
        <taxon>Dalbergieae</taxon>
        <taxon>Pterocarpus clade</taxon>
        <taxon>Arachis</taxon>
    </lineage>
</organism>
<dbReference type="Pfam" id="PF25821">
    <property type="entry name" value="DUF7950"/>
    <property type="match status" value="1"/>
</dbReference>
<comment type="caution">
    <text evidence="3">The sequence shown here is derived from an EMBL/GenBank/DDBJ whole genome shotgun (WGS) entry which is preliminary data.</text>
</comment>
<feature type="compositionally biased region" description="Low complexity" evidence="1">
    <location>
        <begin position="38"/>
        <end position="58"/>
    </location>
</feature>
<dbReference type="InterPro" id="IPR057710">
    <property type="entry name" value="DUF7950"/>
</dbReference>